<dbReference type="AlphaFoldDB" id="A0A8F9TVW6"/>
<dbReference type="SUPFAM" id="SSF47384">
    <property type="entry name" value="Homodimeric domain of signal transducing histidine kinase"/>
    <property type="match status" value="1"/>
</dbReference>
<dbReference type="Gene3D" id="2.60.40.10">
    <property type="entry name" value="Immunoglobulins"/>
    <property type="match status" value="1"/>
</dbReference>
<dbReference type="SMART" id="SM00448">
    <property type="entry name" value="REC"/>
    <property type="match status" value="1"/>
</dbReference>
<dbReference type="SMART" id="SM00388">
    <property type="entry name" value="HisKA"/>
    <property type="match status" value="1"/>
</dbReference>
<keyword evidence="11" id="KW-1185">Reference proteome</keyword>
<dbReference type="PANTHER" id="PTHR43047">
    <property type="entry name" value="TWO-COMPONENT HISTIDINE PROTEIN KINASE"/>
    <property type="match status" value="1"/>
</dbReference>
<dbReference type="InterPro" id="IPR004358">
    <property type="entry name" value="Sig_transdc_His_kin-like_C"/>
</dbReference>
<dbReference type="PROSITE" id="PS50109">
    <property type="entry name" value="HIS_KIN"/>
    <property type="match status" value="1"/>
</dbReference>
<dbReference type="InterPro" id="IPR011123">
    <property type="entry name" value="Y_Y_Y"/>
</dbReference>
<organism evidence="10 11">
    <name type="scientific">Horticoccus luteus</name>
    <dbReference type="NCBI Taxonomy" id="2862869"/>
    <lineage>
        <taxon>Bacteria</taxon>
        <taxon>Pseudomonadati</taxon>
        <taxon>Verrucomicrobiota</taxon>
        <taxon>Opitutia</taxon>
        <taxon>Opitutales</taxon>
        <taxon>Opitutaceae</taxon>
        <taxon>Horticoccus</taxon>
    </lineage>
</organism>
<dbReference type="CDD" id="cd00082">
    <property type="entry name" value="HisKA"/>
    <property type="match status" value="1"/>
</dbReference>
<dbReference type="Proteomes" id="UP000825051">
    <property type="component" value="Chromosome"/>
</dbReference>
<evidence type="ECO:0000313" key="10">
    <source>
        <dbReference type="EMBL" id="QYM79100.1"/>
    </source>
</evidence>
<dbReference type="InterPro" id="IPR015943">
    <property type="entry name" value="WD40/YVTN_repeat-like_dom_sf"/>
</dbReference>
<accession>A0A8F9TVW6</accession>
<dbReference type="InterPro" id="IPR001789">
    <property type="entry name" value="Sig_transdc_resp-reg_receiver"/>
</dbReference>
<dbReference type="KEGG" id="ole:K0B96_00355"/>
<feature type="domain" description="Histidine kinase" evidence="8">
    <location>
        <begin position="831"/>
        <end position="1047"/>
    </location>
</feature>
<dbReference type="CDD" id="cd16922">
    <property type="entry name" value="HATPase_EvgS-ArcB-TorS-like"/>
    <property type="match status" value="1"/>
</dbReference>
<evidence type="ECO:0000256" key="5">
    <source>
        <dbReference type="ARBA" id="ARBA00022777"/>
    </source>
</evidence>
<keyword evidence="7" id="KW-1133">Transmembrane helix</keyword>
<evidence type="ECO:0000256" key="3">
    <source>
        <dbReference type="ARBA" id="ARBA00022553"/>
    </source>
</evidence>
<dbReference type="InterPro" id="IPR011006">
    <property type="entry name" value="CheY-like_superfamily"/>
</dbReference>
<sequence length="1277" mass="136998">MRLPLPSIFIFLLLGPAVLALRGEGGFDREAGRPMFQNFRPTEYRGHPQVYAIIRAPNGFVYLSTEQGVIEYDGARWRTLPVPTSMVFSLGADRQGRIWVGGEDDIGVLEPAGEGGLAYRSLTEELPPEAQPFGRVRTLAVTEGATYFAGSRGVARWSQGKLRFWPSSSRVPERVEVVAGVVYLHEPDRGLFRLAGDERVPVSTAAGMKGGALYGLAEVDEHHLLVAMEQGPLVVDTRDGTTVPWGSAAAGRLRQTGITRLLRLRNGDYAFGTYTSGVLLCSRDGAALRQLDRTTGLIDNAVLSLAEDAEHGLWLGYNTGAARIETDPAISVYDGANGPAPGTVDVWCRFNGTLYAGAYDGLYRLVPANLQTGAPAHFVHEPKSISNIQMLREMDGELLIGGSGGLYRLGREGPEQLVDTGQNRVYYGSPSQRVPGRIYLAGLRGLTVVRKSEGGWIKEGENLELGASHAVHEAADGSVWVSTYGRGFWHIPGADRVADWAHARFVQYHNSHGLPPYYAWTEVINPGGEFSFFTSAGAFRFEEKAERFVPDERWLGALGGGGTRMLMPQLATAPGEVWATVLNTRGTAAEQPLGRFRTAADGRVTWESAPSGALGEIGFAGAAVLYRDPAPGGPVLWSRGYNNTVRIDLTRYATATEPWALRLRSVEAEGAARPVNPAMRPRFAFSHEPVRLAFSPGRYDLAGDVRYSTRLRGFNDEWSEWGAAAEASFTNLSGGPFTFEARAKDPAGRVSGILSYTFSVAPPWYLSGVALAAYAIGFAAVLTLAYRWRIAALARRQEVLEGLVDSRTAELAQAKDHAEAASRAKSHFVASMSHELRTPLNSIIGYAQILSHDRAATPFQKERLAIVNASGAHLLRLINDVLDFARIEAGRVDLRPAAFDLVALVGEISSAVRVLAEHKKLGWSAAVPAGFPARVVGDAARLRQVLDNLLGNAVKFTASGRVELVVTRSGPKTTFLVRDTGPGIAKADEPRLFKAFEQAGSNRPDVPGAGLGLAISRRLVELMGGTIEFASQTPGGSKFWFTVPLPEAAAADAPVVSAWVPPAGYRGPMRRVLVVDDIAQNRAILRDVLTPLGFEVSEASDGAAAWPLLSRADLALVDLRMAGVDGFTLLRRARAEPALAEVKLVAMSASVLSEHRRDALAAGAAAFVPKPFEAADLLAVIASLLGLEWTRATTTAAGRAGGSTPPIPPREAAELLRELQALAGQGDVTAVRERIAALRAVPGYATLAGELEGLAGSYQMARLRERLVAALAGGRAV</sequence>
<dbReference type="PANTHER" id="PTHR43047:SF64">
    <property type="entry name" value="HISTIDINE KINASE CONTAINING CHEY-HOMOLOGOUS RECEIVER DOMAIN AND PAS DOMAIN-RELATED"/>
    <property type="match status" value="1"/>
</dbReference>
<dbReference type="EMBL" id="CP080507">
    <property type="protein sequence ID" value="QYM79100.1"/>
    <property type="molecule type" value="Genomic_DNA"/>
</dbReference>
<dbReference type="GO" id="GO:0000155">
    <property type="term" value="F:phosphorelay sensor kinase activity"/>
    <property type="evidence" value="ECO:0007669"/>
    <property type="project" value="InterPro"/>
</dbReference>
<dbReference type="Pfam" id="PF00072">
    <property type="entry name" value="Response_reg"/>
    <property type="match status" value="1"/>
</dbReference>
<evidence type="ECO:0000259" key="9">
    <source>
        <dbReference type="PROSITE" id="PS50110"/>
    </source>
</evidence>
<evidence type="ECO:0000259" key="8">
    <source>
        <dbReference type="PROSITE" id="PS50109"/>
    </source>
</evidence>
<evidence type="ECO:0000256" key="7">
    <source>
        <dbReference type="SAM" id="Phobius"/>
    </source>
</evidence>
<protein>
    <recommendedName>
        <fullName evidence="2">histidine kinase</fullName>
        <ecNumber evidence="2">2.7.13.3</ecNumber>
    </recommendedName>
</protein>
<dbReference type="InterPro" id="IPR003594">
    <property type="entry name" value="HATPase_dom"/>
</dbReference>
<keyword evidence="3 6" id="KW-0597">Phosphoprotein</keyword>
<dbReference type="Gene3D" id="1.10.287.130">
    <property type="match status" value="1"/>
</dbReference>
<feature type="transmembrane region" description="Helical" evidence="7">
    <location>
        <begin position="764"/>
        <end position="786"/>
    </location>
</feature>
<dbReference type="Gene3D" id="3.40.50.2300">
    <property type="match status" value="1"/>
</dbReference>
<feature type="modified residue" description="4-aspartylphosphate" evidence="6">
    <location>
        <position position="1118"/>
    </location>
</feature>
<evidence type="ECO:0000256" key="4">
    <source>
        <dbReference type="ARBA" id="ARBA00022679"/>
    </source>
</evidence>
<dbReference type="SUPFAM" id="SSF63829">
    <property type="entry name" value="Calcium-dependent phosphotriesterase"/>
    <property type="match status" value="1"/>
</dbReference>
<keyword evidence="4" id="KW-0808">Transferase</keyword>
<reference evidence="10" key="1">
    <citation type="submission" date="2021-08" db="EMBL/GenBank/DDBJ databases">
        <title>Genome of a novel bacterium of the phylum Verrucomicrobia, Oleiharenicola sp. KSB-15.</title>
        <authorList>
            <person name="Chung J.-H."/>
            <person name="Ahn J.-H."/>
            <person name="Yoon Y."/>
            <person name="Kim D.-Y."/>
            <person name="An S.-H."/>
            <person name="Park I."/>
            <person name="Yeon J."/>
        </authorList>
    </citation>
    <scope>NUCLEOTIDE SEQUENCE</scope>
    <source>
        <strain evidence="10">KSB-15</strain>
    </source>
</reference>
<dbReference type="InterPro" id="IPR036890">
    <property type="entry name" value="HATPase_C_sf"/>
</dbReference>
<keyword evidence="7" id="KW-0812">Transmembrane</keyword>
<dbReference type="SMART" id="SM00387">
    <property type="entry name" value="HATPase_c"/>
    <property type="match status" value="1"/>
</dbReference>
<dbReference type="Pfam" id="PF07495">
    <property type="entry name" value="Y_Y_Y"/>
    <property type="match status" value="1"/>
</dbReference>
<dbReference type="RefSeq" id="WP_220162529.1">
    <property type="nucleotide sequence ID" value="NZ_CP080507.1"/>
</dbReference>
<dbReference type="Gene3D" id="3.30.565.10">
    <property type="entry name" value="Histidine kinase-like ATPase, C-terminal domain"/>
    <property type="match status" value="1"/>
</dbReference>
<dbReference type="SUPFAM" id="SSF55874">
    <property type="entry name" value="ATPase domain of HSP90 chaperone/DNA topoisomerase II/histidine kinase"/>
    <property type="match status" value="1"/>
</dbReference>
<proteinExistence type="predicted"/>
<dbReference type="InterPro" id="IPR005467">
    <property type="entry name" value="His_kinase_dom"/>
</dbReference>
<dbReference type="Gene3D" id="2.130.10.10">
    <property type="entry name" value="YVTN repeat-like/Quinoprotein amine dehydrogenase"/>
    <property type="match status" value="3"/>
</dbReference>
<name>A0A8F9TVW6_9BACT</name>
<evidence type="ECO:0000256" key="2">
    <source>
        <dbReference type="ARBA" id="ARBA00012438"/>
    </source>
</evidence>
<evidence type="ECO:0000313" key="11">
    <source>
        <dbReference type="Proteomes" id="UP000825051"/>
    </source>
</evidence>
<comment type="catalytic activity">
    <reaction evidence="1">
        <text>ATP + protein L-histidine = ADP + protein N-phospho-L-histidine.</text>
        <dbReference type="EC" id="2.7.13.3"/>
    </reaction>
</comment>
<dbReference type="InterPro" id="IPR036097">
    <property type="entry name" value="HisK_dim/P_sf"/>
</dbReference>
<dbReference type="PRINTS" id="PR00344">
    <property type="entry name" value="BCTRLSENSOR"/>
</dbReference>
<feature type="domain" description="Response regulatory" evidence="9">
    <location>
        <begin position="1071"/>
        <end position="1185"/>
    </location>
</feature>
<keyword evidence="5" id="KW-0418">Kinase</keyword>
<dbReference type="PROSITE" id="PS50110">
    <property type="entry name" value="RESPONSE_REGULATORY"/>
    <property type="match status" value="1"/>
</dbReference>
<keyword evidence="7" id="KW-0472">Membrane</keyword>
<dbReference type="Pfam" id="PF02518">
    <property type="entry name" value="HATPase_c"/>
    <property type="match status" value="1"/>
</dbReference>
<dbReference type="EC" id="2.7.13.3" evidence="2"/>
<dbReference type="InterPro" id="IPR013783">
    <property type="entry name" value="Ig-like_fold"/>
</dbReference>
<evidence type="ECO:0000256" key="6">
    <source>
        <dbReference type="PROSITE-ProRule" id="PRU00169"/>
    </source>
</evidence>
<gene>
    <name evidence="10" type="ORF">K0B96_00355</name>
</gene>
<dbReference type="CDD" id="cd17546">
    <property type="entry name" value="REC_hyHK_CKI1_RcsC-like"/>
    <property type="match status" value="1"/>
</dbReference>
<dbReference type="Pfam" id="PF00512">
    <property type="entry name" value="HisKA"/>
    <property type="match status" value="1"/>
</dbReference>
<evidence type="ECO:0000256" key="1">
    <source>
        <dbReference type="ARBA" id="ARBA00000085"/>
    </source>
</evidence>
<dbReference type="InterPro" id="IPR003661">
    <property type="entry name" value="HisK_dim/P_dom"/>
</dbReference>
<dbReference type="SUPFAM" id="SSF52172">
    <property type="entry name" value="CheY-like"/>
    <property type="match status" value="1"/>
</dbReference>